<organism evidence="5 6">
    <name type="scientific">Nitrosospira multiformis</name>
    <dbReference type="NCBI Taxonomy" id="1231"/>
    <lineage>
        <taxon>Bacteria</taxon>
        <taxon>Pseudomonadati</taxon>
        <taxon>Pseudomonadota</taxon>
        <taxon>Betaproteobacteria</taxon>
        <taxon>Nitrosomonadales</taxon>
        <taxon>Nitrosomonadaceae</taxon>
        <taxon>Nitrosospira</taxon>
    </lineage>
</organism>
<evidence type="ECO:0000256" key="2">
    <source>
        <dbReference type="ARBA" id="ARBA00022741"/>
    </source>
</evidence>
<keyword evidence="3 4" id="KW-0067">ATP-binding</keyword>
<dbReference type="PANTHER" id="PTHR23407">
    <property type="entry name" value="ATPASE INHIBITOR/5-FORMYLTETRAHYDROFOLATE CYCLO-LIGASE"/>
    <property type="match status" value="1"/>
</dbReference>
<comment type="cofactor">
    <cofactor evidence="4">
        <name>Mg(2+)</name>
        <dbReference type="ChEBI" id="CHEBI:18420"/>
    </cofactor>
</comment>
<dbReference type="InterPro" id="IPR037171">
    <property type="entry name" value="NagB/RpiA_transferase-like"/>
</dbReference>
<dbReference type="InterPro" id="IPR024185">
    <property type="entry name" value="FTHF_cligase-like_sf"/>
</dbReference>
<keyword evidence="4" id="KW-0460">Magnesium</keyword>
<evidence type="ECO:0000313" key="6">
    <source>
        <dbReference type="Proteomes" id="UP000183471"/>
    </source>
</evidence>
<dbReference type="PANTHER" id="PTHR23407:SF1">
    <property type="entry name" value="5-FORMYLTETRAHYDROFOLATE CYCLO-LIGASE"/>
    <property type="match status" value="1"/>
</dbReference>
<keyword evidence="2 4" id="KW-0547">Nucleotide-binding</keyword>
<keyword evidence="4" id="KW-0479">Metal-binding</keyword>
<dbReference type="Pfam" id="PF01812">
    <property type="entry name" value="5-FTHF_cyc-lig"/>
    <property type="match status" value="1"/>
</dbReference>
<evidence type="ECO:0000256" key="3">
    <source>
        <dbReference type="ARBA" id="ARBA00022840"/>
    </source>
</evidence>
<evidence type="ECO:0000256" key="1">
    <source>
        <dbReference type="ARBA" id="ARBA00010638"/>
    </source>
</evidence>
<dbReference type="Gene3D" id="3.40.50.10420">
    <property type="entry name" value="NagB/RpiA/CoA transferase-like"/>
    <property type="match status" value="1"/>
</dbReference>
<evidence type="ECO:0000313" key="5">
    <source>
        <dbReference type="EMBL" id="SDQ34153.1"/>
    </source>
</evidence>
<dbReference type="EMBL" id="FNKY01000001">
    <property type="protein sequence ID" value="SDQ34153.1"/>
    <property type="molecule type" value="Genomic_DNA"/>
</dbReference>
<dbReference type="NCBIfam" id="TIGR02727">
    <property type="entry name" value="MTHFS_bact"/>
    <property type="match status" value="1"/>
</dbReference>
<protein>
    <recommendedName>
        <fullName evidence="4">5-formyltetrahydrofolate cyclo-ligase</fullName>
        <ecNumber evidence="4">6.3.3.2</ecNumber>
    </recommendedName>
</protein>
<accession>A0ABY0T6L0</accession>
<dbReference type="RefSeq" id="WP_074630610.1">
    <property type="nucleotide sequence ID" value="NZ_FNKY01000001.1"/>
</dbReference>
<dbReference type="PIRSF" id="PIRSF006806">
    <property type="entry name" value="FTHF_cligase"/>
    <property type="match status" value="1"/>
</dbReference>
<proteinExistence type="inferred from homology"/>
<evidence type="ECO:0000256" key="4">
    <source>
        <dbReference type="RuleBase" id="RU361279"/>
    </source>
</evidence>
<dbReference type="SUPFAM" id="SSF100950">
    <property type="entry name" value="NagB/RpiA/CoA transferase-like"/>
    <property type="match status" value="1"/>
</dbReference>
<keyword evidence="6" id="KW-1185">Reference proteome</keyword>
<dbReference type="InterPro" id="IPR002698">
    <property type="entry name" value="FTHF_cligase"/>
</dbReference>
<name>A0ABY0T6L0_9PROT</name>
<comment type="similarity">
    <text evidence="1 4">Belongs to the 5-formyltetrahydrofolate cyclo-ligase family.</text>
</comment>
<comment type="caution">
    <text evidence="5">The sequence shown here is derived from an EMBL/GenBank/DDBJ whole genome shotgun (WGS) entry which is preliminary data.</text>
</comment>
<dbReference type="Proteomes" id="UP000183471">
    <property type="component" value="Unassembled WGS sequence"/>
</dbReference>
<comment type="catalytic activity">
    <reaction evidence="4">
        <text>(6S)-5-formyl-5,6,7,8-tetrahydrofolate + ATP = (6R)-5,10-methenyltetrahydrofolate + ADP + phosphate</text>
        <dbReference type="Rhea" id="RHEA:10488"/>
        <dbReference type="ChEBI" id="CHEBI:30616"/>
        <dbReference type="ChEBI" id="CHEBI:43474"/>
        <dbReference type="ChEBI" id="CHEBI:57455"/>
        <dbReference type="ChEBI" id="CHEBI:57457"/>
        <dbReference type="ChEBI" id="CHEBI:456216"/>
        <dbReference type="EC" id="6.3.3.2"/>
    </reaction>
</comment>
<sequence length="208" mass="23751">MHNWREWRKHRRTELMTRRELVSESEQRCWNTAITYSLERGFPSLQNSVVGFCWPHRGEYDPRPAMNYFREHGATLALPEIVNKHEALRFRKWWPEAPMKIGAYDIPVPDNTDPVTVGAVITPMIGFDQSGFRLGYGGGYFDRTLVAIVPRPLAIGVAFEILRLSSVHPQPHDIPMDFIVTEAGIYRVTSIGLDLISVEECAAENALK</sequence>
<gene>
    <name evidence="5" type="ORF">SAMN05216402_0464</name>
</gene>
<dbReference type="EC" id="6.3.3.2" evidence="4"/>
<reference evidence="5 6" key="1">
    <citation type="submission" date="2016-10" db="EMBL/GenBank/DDBJ databases">
        <authorList>
            <person name="Varghese N."/>
            <person name="Submissions S."/>
        </authorList>
    </citation>
    <scope>NUCLEOTIDE SEQUENCE [LARGE SCALE GENOMIC DNA]</scope>
    <source>
        <strain evidence="5 6">Nl1</strain>
    </source>
</reference>